<reference evidence="1" key="1">
    <citation type="submission" date="2023-08" db="EMBL/GenBank/DDBJ databases">
        <authorList>
            <person name="Chen Y."/>
            <person name="Shah S."/>
            <person name="Dougan E. K."/>
            <person name="Thang M."/>
            <person name="Chan C."/>
        </authorList>
    </citation>
    <scope>NUCLEOTIDE SEQUENCE</scope>
</reference>
<dbReference type="Proteomes" id="UP001178507">
    <property type="component" value="Unassembled WGS sequence"/>
</dbReference>
<protein>
    <recommendedName>
        <fullName evidence="3">F-box domain-containing protein</fullName>
    </recommendedName>
</protein>
<organism evidence="1 2">
    <name type="scientific">Effrenium voratum</name>
    <dbReference type="NCBI Taxonomy" id="2562239"/>
    <lineage>
        <taxon>Eukaryota</taxon>
        <taxon>Sar</taxon>
        <taxon>Alveolata</taxon>
        <taxon>Dinophyceae</taxon>
        <taxon>Suessiales</taxon>
        <taxon>Symbiodiniaceae</taxon>
        <taxon>Effrenium</taxon>
    </lineage>
</organism>
<gene>
    <name evidence="1" type="ORF">EVOR1521_LOCUS15497</name>
</gene>
<evidence type="ECO:0000313" key="1">
    <source>
        <dbReference type="EMBL" id="CAJ1389984.1"/>
    </source>
</evidence>
<name>A0AA36INK7_9DINO</name>
<dbReference type="AlphaFoldDB" id="A0AA36INK7"/>
<evidence type="ECO:0000313" key="2">
    <source>
        <dbReference type="Proteomes" id="UP001178507"/>
    </source>
</evidence>
<proteinExistence type="predicted"/>
<accession>A0AA36INK7</accession>
<sequence length="236" mass="25677">MGTSPEWLSTRVFMLLEERQRLQLALVSKAVYKLAELEILRWIVHGLPLEKHHLVVEALNGRLSGGHSALRLCRCMERISRQVAVSGSMTTCGIISAQYSGRIAFGDGTVDIELKSILQTVEDCGEEATGDVVHIEGQWNLDDDQVCAWNEQKGLGVNDWVGHFDVFACSLFLRNHVGSEITLSLLAPDKKPPPLASWLESIFNLGGILTLPSVMFQAIALGGPAAGPLFLALGAC</sequence>
<evidence type="ECO:0008006" key="3">
    <source>
        <dbReference type="Google" id="ProtNLM"/>
    </source>
</evidence>
<keyword evidence="2" id="KW-1185">Reference proteome</keyword>
<dbReference type="EMBL" id="CAUJNA010001979">
    <property type="protein sequence ID" value="CAJ1389984.1"/>
    <property type="molecule type" value="Genomic_DNA"/>
</dbReference>
<comment type="caution">
    <text evidence="1">The sequence shown here is derived from an EMBL/GenBank/DDBJ whole genome shotgun (WGS) entry which is preliminary data.</text>
</comment>